<protein>
    <submittedName>
        <fullName evidence="1">Uncharacterized protein</fullName>
    </submittedName>
</protein>
<reference evidence="1" key="1">
    <citation type="submission" date="2020-07" db="EMBL/GenBank/DDBJ databases">
        <title>Multicomponent nature underlies the extraordinary mechanical properties of spider dragline silk.</title>
        <authorList>
            <person name="Kono N."/>
            <person name="Nakamura H."/>
            <person name="Mori M."/>
            <person name="Yoshida Y."/>
            <person name="Ohtoshi R."/>
            <person name="Malay A.D."/>
            <person name="Moran D.A.P."/>
            <person name="Tomita M."/>
            <person name="Numata K."/>
            <person name="Arakawa K."/>
        </authorList>
    </citation>
    <scope>NUCLEOTIDE SEQUENCE</scope>
</reference>
<evidence type="ECO:0000313" key="1">
    <source>
        <dbReference type="EMBL" id="GFR12359.1"/>
    </source>
</evidence>
<sequence length="92" mass="10374">MKDDISKDCVFAYSRWASGSNKGTKERKLASESQQVNCIGELCYVRPPTLRKNRNTRSIQQMQRVKMKMNFGGLCIVPSISRWASGSIKGKS</sequence>
<comment type="caution">
    <text evidence="1">The sequence shown here is derived from an EMBL/GenBank/DDBJ whole genome shotgun (WGS) entry which is preliminary data.</text>
</comment>
<keyword evidence="2" id="KW-1185">Reference proteome</keyword>
<organism evidence="1 2">
    <name type="scientific">Trichonephila clavata</name>
    <name type="common">Joro spider</name>
    <name type="synonym">Nephila clavata</name>
    <dbReference type="NCBI Taxonomy" id="2740835"/>
    <lineage>
        <taxon>Eukaryota</taxon>
        <taxon>Metazoa</taxon>
        <taxon>Ecdysozoa</taxon>
        <taxon>Arthropoda</taxon>
        <taxon>Chelicerata</taxon>
        <taxon>Arachnida</taxon>
        <taxon>Araneae</taxon>
        <taxon>Araneomorphae</taxon>
        <taxon>Entelegynae</taxon>
        <taxon>Araneoidea</taxon>
        <taxon>Nephilidae</taxon>
        <taxon>Trichonephila</taxon>
    </lineage>
</organism>
<proteinExistence type="predicted"/>
<evidence type="ECO:0000313" key="2">
    <source>
        <dbReference type="Proteomes" id="UP000887116"/>
    </source>
</evidence>
<dbReference type="Proteomes" id="UP000887116">
    <property type="component" value="Unassembled WGS sequence"/>
</dbReference>
<accession>A0A8X6GXQ5</accession>
<gene>
    <name evidence="1" type="ORF">TNCT_167001</name>
</gene>
<dbReference type="EMBL" id="BMAO01026773">
    <property type="protein sequence ID" value="GFR12359.1"/>
    <property type="molecule type" value="Genomic_DNA"/>
</dbReference>
<name>A0A8X6GXQ5_TRICU</name>
<dbReference type="AlphaFoldDB" id="A0A8X6GXQ5"/>